<reference evidence="2" key="4">
    <citation type="submission" date="2025-09" db="UniProtKB">
        <authorList>
            <consortium name="Ensembl"/>
        </authorList>
    </citation>
    <scope>IDENTIFICATION</scope>
    <source>
        <strain evidence="2">17573</strain>
    </source>
</reference>
<dbReference type="STRING" id="9544.ENSMMUP00000076324"/>
<dbReference type="AlphaFoldDB" id="A0A5F8AH65"/>
<organism evidence="2 3">
    <name type="scientific">Macaca mulatta</name>
    <name type="common">Rhesus macaque</name>
    <dbReference type="NCBI Taxonomy" id="9544"/>
    <lineage>
        <taxon>Eukaryota</taxon>
        <taxon>Metazoa</taxon>
        <taxon>Chordata</taxon>
        <taxon>Craniata</taxon>
        <taxon>Vertebrata</taxon>
        <taxon>Euteleostomi</taxon>
        <taxon>Mammalia</taxon>
        <taxon>Eutheria</taxon>
        <taxon>Euarchontoglires</taxon>
        <taxon>Primates</taxon>
        <taxon>Haplorrhini</taxon>
        <taxon>Catarrhini</taxon>
        <taxon>Cercopithecidae</taxon>
        <taxon>Cercopithecinae</taxon>
        <taxon>Macaca</taxon>
    </lineage>
</organism>
<feature type="transmembrane region" description="Helical" evidence="1">
    <location>
        <begin position="52"/>
        <end position="72"/>
    </location>
</feature>
<keyword evidence="1" id="KW-0812">Transmembrane</keyword>
<keyword evidence="1" id="KW-0472">Membrane</keyword>
<name>A0A5F8AH65_MACMU</name>
<evidence type="ECO:0000256" key="1">
    <source>
        <dbReference type="SAM" id="Phobius"/>
    </source>
</evidence>
<evidence type="ECO:0000313" key="2">
    <source>
        <dbReference type="Ensembl" id="ENSMMUP00000076324.1"/>
    </source>
</evidence>
<dbReference type="Proteomes" id="UP000006718">
    <property type="component" value="Chromosome 13"/>
</dbReference>
<sequence length="117" mass="12914">AQAQLSSKIGGGRAASSSLASSLILSVIFVFGFLHVTGTWPLTATGSDPYSIFFFFSYLFIYLFETVARAGVQWHDLSSLQPLPPEFTRFSCLSLPSSWDYRHTPPRPANFLLCVCV</sequence>
<dbReference type="PANTHER" id="PTHR46254">
    <property type="entry name" value="PROTEIN GVQW1-RELATED"/>
    <property type="match status" value="1"/>
</dbReference>
<dbReference type="InParanoid" id="A0A5F8AH65"/>
<accession>A0A5F8AH65</accession>
<reference evidence="3" key="1">
    <citation type="journal article" date="2007" name="Science">
        <title>Evolutionary and biomedical insights from the rhesus macaque genome.</title>
        <authorList>
            <person name="Gibbs R.A."/>
            <person name="Rogers J."/>
            <person name="Katze M.G."/>
            <person name="Bumgarner R."/>
            <person name="Weinstock G.M."/>
            <person name="Mardis E.R."/>
            <person name="Remington K.A."/>
            <person name="Strausberg R.L."/>
            <person name="Venter J.C."/>
            <person name="Wilson R.K."/>
            <person name="Batzer M.A."/>
            <person name="Bustamante C.D."/>
            <person name="Eichler E.E."/>
            <person name="Hahn M.W."/>
            <person name="Hardison R.C."/>
            <person name="Makova K.D."/>
            <person name="Miller W."/>
            <person name="Milosavljevic A."/>
            <person name="Palermo R.E."/>
            <person name="Siepel A."/>
            <person name="Sikela J.M."/>
            <person name="Attaway T."/>
            <person name="Bell S."/>
            <person name="Bernard K.E."/>
            <person name="Buhay C.J."/>
            <person name="Chandrabose M.N."/>
            <person name="Dao M."/>
            <person name="Davis C."/>
            <person name="Delehaunty K.D."/>
            <person name="Ding Y."/>
            <person name="Dinh H.H."/>
            <person name="Dugan-Rocha S."/>
            <person name="Fulton L.A."/>
            <person name="Gabisi R.A."/>
            <person name="Garner T.T."/>
            <person name="Godfrey J."/>
            <person name="Hawes A.C."/>
            <person name="Hernandez J."/>
            <person name="Hines S."/>
            <person name="Holder M."/>
            <person name="Hume J."/>
            <person name="Jhangiani S.N."/>
            <person name="Joshi V."/>
            <person name="Khan Z.M."/>
            <person name="Kirkness E.F."/>
            <person name="Cree A."/>
            <person name="Fowler R.G."/>
            <person name="Lee S."/>
            <person name="Lewis L.R."/>
            <person name="Li Z."/>
            <person name="Liu Y.-S."/>
            <person name="Moore S.M."/>
            <person name="Muzny D."/>
            <person name="Nazareth L.V."/>
            <person name="Ngo D.N."/>
            <person name="Okwuonu G.O."/>
            <person name="Pai G."/>
            <person name="Parker D."/>
            <person name="Paul H.A."/>
            <person name="Pfannkoch C."/>
            <person name="Pohl C.S."/>
            <person name="Rogers Y.-H.C."/>
            <person name="Ruiz S.J."/>
            <person name="Sabo A."/>
            <person name="Santibanez J."/>
            <person name="Schneider B.W."/>
            <person name="Smith S.M."/>
            <person name="Sodergren E."/>
            <person name="Svatek A.F."/>
            <person name="Utterback T.R."/>
            <person name="Vattathil S."/>
            <person name="Warren W."/>
            <person name="White C.S."/>
            <person name="Chinwalla A.T."/>
            <person name="Feng Y."/>
            <person name="Halpern A.L."/>
            <person name="Hillier L.W."/>
            <person name="Huang X."/>
            <person name="Minx P."/>
            <person name="Nelson J.O."/>
            <person name="Pepin K.H."/>
            <person name="Qin X."/>
            <person name="Sutton G.G."/>
            <person name="Venter E."/>
            <person name="Walenz B.P."/>
            <person name="Wallis J.W."/>
            <person name="Worley K.C."/>
            <person name="Yang S.-P."/>
            <person name="Jones S.M."/>
            <person name="Marra M.A."/>
            <person name="Rocchi M."/>
            <person name="Schein J.E."/>
            <person name="Baertsch R."/>
            <person name="Clarke L."/>
            <person name="Csuros M."/>
            <person name="Glasscock J."/>
            <person name="Harris R.A."/>
            <person name="Havlak P."/>
            <person name="Jackson A.R."/>
            <person name="Jiang H."/>
            <person name="Liu Y."/>
            <person name="Messina D.N."/>
            <person name="Shen Y."/>
            <person name="Song H.X.-Z."/>
            <person name="Wylie T."/>
            <person name="Zhang L."/>
            <person name="Birney E."/>
            <person name="Han K."/>
            <person name="Konkel M.K."/>
            <person name="Lee J."/>
            <person name="Smit A.F.A."/>
            <person name="Ullmer B."/>
            <person name="Wang H."/>
            <person name="Xing J."/>
            <person name="Burhans R."/>
            <person name="Cheng Z."/>
            <person name="Karro J.E."/>
            <person name="Ma J."/>
            <person name="Raney B."/>
            <person name="She X."/>
            <person name="Cox M.J."/>
            <person name="Demuth J.P."/>
            <person name="Dumas L.J."/>
            <person name="Han S.-G."/>
            <person name="Hopkins J."/>
            <person name="Karimpour-Fard A."/>
            <person name="Kim Y.H."/>
            <person name="Pollack J.R."/>
            <person name="Vinar T."/>
            <person name="Addo-Quaye C."/>
            <person name="Degenhardt J."/>
            <person name="Denby A."/>
            <person name="Hubisz M.J."/>
            <person name="Indap A."/>
            <person name="Kosiol C."/>
            <person name="Lahn B.T."/>
            <person name="Lawson H.A."/>
            <person name="Marklein A."/>
            <person name="Nielsen R."/>
            <person name="Vallender E.J."/>
            <person name="Clark A.G."/>
            <person name="Ferguson B."/>
            <person name="Hernandez R.D."/>
            <person name="Hirani K."/>
            <person name="Kehrer-Sawatzki H."/>
            <person name="Kolb J."/>
            <person name="Patil S."/>
            <person name="Pu L.-L."/>
            <person name="Ren Y."/>
            <person name="Smith D.G."/>
            <person name="Wheeler D.A."/>
            <person name="Schenck I."/>
            <person name="Ball E.V."/>
            <person name="Chen R."/>
            <person name="Cooper D.N."/>
            <person name="Giardine B."/>
            <person name="Hsu F."/>
            <person name="Kent W.J."/>
            <person name="Lesk A."/>
            <person name="Nelson D.L."/>
            <person name="O'brien W.E."/>
            <person name="Pruefer K."/>
            <person name="Stenson P.D."/>
            <person name="Wallace J.C."/>
            <person name="Ke H."/>
            <person name="Liu X.-M."/>
            <person name="Wang P."/>
            <person name="Xiang A.P."/>
            <person name="Yang F."/>
            <person name="Barber G.P."/>
            <person name="Haussler D."/>
            <person name="Karolchik D."/>
            <person name="Kern A.D."/>
            <person name="Kuhn R.M."/>
            <person name="Smith K.E."/>
            <person name="Zwieg A.S."/>
        </authorList>
    </citation>
    <scope>NUCLEOTIDE SEQUENCE [LARGE SCALE GENOMIC DNA]</scope>
    <source>
        <strain evidence="3">17573</strain>
    </source>
</reference>
<proteinExistence type="predicted"/>
<keyword evidence="1" id="KW-1133">Transmembrane helix</keyword>
<dbReference type="GeneTree" id="ENSGT00940000161627"/>
<reference evidence="2" key="3">
    <citation type="submission" date="2025-08" db="UniProtKB">
        <authorList>
            <consortium name="Ensembl"/>
        </authorList>
    </citation>
    <scope>IDENTIFICATION</scope>
    <source>
        <strain evidence="2">17573</strain>
    </source>
</reference>
<dbReference type="Ensembl" id="ENSMMUT00000107878.1">
    <property type="protein sequence ID" value="ENSMMUP00000076324.1"/>
    <property type="gene ID" value="ENSMMUG00000053577.1"/>
</dbReference>
<reference evidence="2" key="2">
    <citation type="submission" date="2019-01" db="EMBL/GenBank/DDBJ databases">
        <authorList>
            <person name="Graves T."/>
            <person name="Eichler E.E."/>
            <person name="Wilson R.K."/>
        </authorList>
    </citation>
    <scope>NUCLEOTIDE SEQUENCE [LARGE SCALE GENOMIC DNA]</scope>
    <source>
        <strain evidence="2">17573</strain>
    </source>
</reference>
<evidence type="ECO:0000313" key="3">
    <source>
        <dbReference type="Proteomes" id="UP000006718"/>
    </source>
</evidence>
<protein>
    <submittedName>
        <fullName evidence="2">Uncharacterized protein</fullName>
    </submittedName>
</protein>
<keyword evidence="3" id="KW-1185">Reference proteome</keyword>
<feature type="transmembrane region" description="Helical" evidence="1">
    <location>
        <begin position="20"/>
        <end position="40"/>
    </location>
</feature>
<dbReference type="VEuPathDB" id="HostDB:ENSMMUG00000053577"/>
<dbReference type="PANTHER" id="PTHR46254:SF6">
    <property type="entry name" value="HIGH MOBILITY GROUP AT-HOOK 2"/>
    <property type="match status" value="1"/>
</dbReference>